<feature type="compositionally biased region" description="Polar residues" evidence="5">
    <location>
        <begin position="354"/>
        <end position="371"/>
    </location>
</feature>
<feature type="transmembrane region" description="Helical" evidence="6">
    <location>
        <begin position="1339"/>
        <end position="1366"/>
    </location>
</feature>
<feature type="compositionally biased region" description="Polar residues" evidence="5">
    <location>
        <begin position="1680"/>
        <end position="1724"/>
    </location>
</feature>
<keyword evidence="4 6" id="KW-0472">Membrane</keyword>
<feature type="transmembrane region" description="Helical" evidence="6">
    <location>
        <begin position="1298"/>
        <end position="1319"/>
    </location>
</feature>
<evidence type="ECO:0000313" key="8">
    <source>
        <dbReference type="EMBL" id="KAL3762860.1"/>
    </source>
</evidence>
<feature type="region of interest" description="Disordered" evidence="5">
    <location>
        <begin position="1672"/>
        <end position="1779"/>
    </location>
</feature>
<feature type="transmembrane region" description="Helical" evidence="6">
    <location>
        <begin position="1255"/>
        <end position="1277"/>
    </location>
</feature>
<accession>A0ABD3MFG4</accession>
<dbReference type="PANTHER" id="PTHR12308">
    <property type="entry name" value="ANOCTAMIN"/>
    <property type="match status" value="1"/>
</dbReference>
<feature type="region of interest" description="Disordered" evidence="5">
    <location>
        <begin position="1587"/>
        <end position="1606"/>
    </location>
</feature>
<feature type="compositionally biased region" description="Low complexity" evidence="5">
    <location>
        <begin position="1033"/>
        <end position="1042"/>
    </location>
</feature>
<keyword evidence="3 6" id="KW-1133">Transmembrane helix</keyword>
<evidence type="ECO:0000256" key="1">
    <source>
        <dbReference type="ARBA" id="ARBA00004141"/>
    </source>
</evidence>
<gene>
    <name evidence="8" type="ORF">ACHAWU_001007</name>
</gene>
<feature type="region of interest" description="Disordered" evidence="5">
    <location>
        <begin position="1820"/>
        <end position="1880"/>
    </location>
</feature>
<sequence>MENKSAKKVSIKAPSVESNSDDNKENGPLSSHRDPRRTPLVSRIPFTPTPGGTNGGRRRKEITPAYAYKNAETGLLEIRTVIPPSLSIVANEDDTVVGVDADEKLCNTKLALYPIALNGGGAGLYSDPRAYANGTAGGFSNNHNIAGTCRAPLMSHVRFAWPNEHKNNARLQLHNRDLEMGLSRPPFGVDDDEMTHRTRHSLGTLASAMNPWRIWENVHNEMSRLAAIRAQYLEDEASHVTLARQRNKVSRVSSVYNDDDFDFALVLTPNDAYAFWAMHLDFIEEAQHLLNDQEPDVNDVDVHDDDSTIATATCQGAKSQENSHVLKASATPKTPNDGSGLRRRKNPTPRLGSGSINQFSATKKTPSSTGRYPSHRSPFRTPRTSERVFSQRKSVFERALDRLTPPSLSQRRLSINNEKKADTPSSENIKSPSPIIHRRRWGNAYDAHKLSTPNLTSPPIVSLKKGGKKGMSSQKKGQGSPLVGGTERKVNGECQSSTRSSTKRVRDDDGVDEIYDKDDRFFSSPGLPRGIAARVNGLEQFLEALKIGVVVRRHWPRGKSVFVLLSSDDGGDSIQFKFIPDEEAVIALKEQAQRYDRFRRQKKARLNSGELESCRMSRDSENNATQITDKHESSVPLPDYVKAKIDREEVIRKNGVFRHAIANETLKWQNSCTLEAKDIVQVHPATHLDPFSKEVEKFGTASLRLSNTEYVKHTTLSVIVPSIQGKLIRDYSRMDLTKKWCDGEHQSLFSSFDIEMATEGEYWMMLKGFILLHRDASTGRFAAQRACGFGNYHRHADVRPESAADCDKKKFTESLPPPKTMLQRLFGMNDDEQAEVVQQITSVPPSDYFLGFSSPGTQIWGRLRQAGLETQRLYSLDTRKVMIKVRCPVDRLQDVAEALKLKMKTKDGDFAPFREDMISQFASTDDGFVSCEDDVKKLVSLFRSSERQKIINFIIGSRIRDSGAELGPSTQLGKKIQRRVPLHSHARLEALYAHWVLYWRRSNWNDPDMGGTAKSSHKRMTSNASSEGGQTRSNPSSATSPTATTKIPNILYRFFVGSFYLPLDSIEEYYGEKVAFYFAWLQHCSFHLLYLSVAGLVMFIVQVTSGNWDHPFRPWFSILVMIWSFVVMVTWRRRSNFLAYQWGTLDYQEEEVARPEFKGTRYDVCPVTNTWVPYYPPWKRWLKMCISIPLTIGFTIATLLGILILYGNRDAMLQNYFSSDERGTYQFRFSWDVIGSAKPIQTVALSKANLSDPRFWLIMTGFPSLLGLILPLLNFCLRQLSLWLNEIENHRTEAEHQTHFIIKVFAFRFVCYFAALYYYSFLGSTTVDTHATEHGIIRVASSLVVYLTIAHWWSICLQVFFPLLLYRWRVFRERLRLRNEFRSLEMMELDLAQSNEQKRASDERLELKKTLLNKRLLLEHAQVNIWEEMMLPEHDSFTEYLFAVTHFAYVVCFSVILPITPLIVLINHLVNMRLDAFKICRARCRPLSQKTGGIGVWNHVLHIVTVIAILTNCSLMALTSSVFDPLVQNPNIGTLGVFALAIGWEHLMLLLKYIMQLTVSTVPSDVKNLIKKKKFDQERTRYTTLRAKKDRRSGSAGLALTPPLDNDNCKTDKSSLHFKASPCPPIRESVAESYTHISPEVKAEVSPVILQKPNEEAPTAKPHGRALVNVRTTKRHSQRQEQNNPGSQYLSGSAQTQPSSTSVGIRSGKISSRTIANSDENGNPNVDEAISDHTRQPYSTTKSPYRSGYNSSHTSGFGDVMNSNRRIDSTNPVSESKANEVWRSYQQQRQTHHQEDIISPSSSISTIPAMPTPCQLNLDDDDDDDTLQTIEAGRTPSGLYQGASAPPLSPPSNHGYVSRSNTSGLVFMDDDDDDHSGPKAKWGVHHFLQYAKSEKSLSMSEQKKSR</sequence>
<keyword evidence="2 6" id="KW-0812">Transmembrane</keyword>
<protein>
    <recommendedName>
        <fullName evidence="7">Anoctamin transmembrane domain-containing protein</fullName>
    </recommendedName>
</protein>
<feature type="region of interest" description="Disordered" evidence="5">
    <location>
        <begin position="609"/>
        <end position="632"/>
    </location>
</feature>
<comment type="caution">
    <text evidence="8">The sequence shown here is derived from an EMBL/GenBank/DDBJ whole genome shotgun (WGS) entry which is preliminary data.</text>
</comment>
<dbReference type="EMBL" id="JALLBG020000130">
    <property type="protein sequence ID" value="KAL3762860.1"/>
    <property type="molecule type" value="Genomic_DNA"/>
</dbReference>
<reference evidence="8 9" key="1">
    <citation type="submission" date="2024-10" db="EMBL/GenBank/DDBJ databases">
        <title>Updated reference genomes for cyclostephanoid diatoms.</title>
        <authorList>
            <person name="Roberts W.R."/>
            <person name="Alverson A.J."/>
        </authorList>
    </citation>
    <scope>NUCLEOTIDE SEQUENCE [LARGE SCALE GENOMIC DNA]</scope>
    <source>
        <strain evidence="8 9">AJA232-27</strain>
    </source>
</reference>
<dbReference type="GO" id="GO:0016020">
    <property type="term" value="C:membrane"/>
    <property type="evidence" value="ECO:0007669"/>
    <property type="project" value="UniProtKB-SubCell"/>
</dbReference>
<feature type="transmembrane region" description="Helical" evidence="6">
    <location>
        <begin position="1075"/>
        <end position="1100"/>
    </location>
</feature>
<evidence type="ECO:0000256" key="6">
    <source>
        <dbReference type="SAM" id="Phobius"/>
    </source>
</evidence>
<feature type="compositionally biased region" description="Low complexity" evidence="5">
    <location>
        <begin position="1797"/>
        <end position="1807"/>
    </location>
</feature>
<proteinExistence type="predicted"/>
<feature type="transmembrane region" description="Helical" evidence="6">
    <location>
        <begin position="1184"/>
        <end position="1206"/>
    </location>
</feature>
<feature type="compositionally biased region" description="Basic and acidic residues" evidence="5">
    <location>
        <begin position="612"/>
        <end position="621"/>
    </location>
</feature>
<keyword evidence="9" id="KW-1185">Reference proteome</keyword>
<feature type="compositionally biased region" description="Basic and acidic residues" evidence="5">
    <location>
        <begin position="21"/>
        <end position="37"/>
    </location>
</feature>
<evidence type="ECO:0000256" key="4">
    <source>
        <dbReference type="ARBA" id="ARBA00023136"/>
    </source>
</evidence>
<evidence type="ECO:0000256" key="5">
    <source>
        <dbReference type="SAM" id="MobiDB-lite"/>
    </source>
</evidence>
<feature type="transmembrane region" description="Helical" evidence="6">
    <location>
        <begin position="1112"/>
        <end position="1131"/>
    </location>
</feature>
<dbReference type="InterPro" id="IPR049452">
    <property type="entry name" value="Anoctamin_TM"/>
</dbReference>
<feature type="region of interest" description="Disordered" evidence="5">
    <location>
        <begin position="449"/>
        <end position="507"/>
    </location>
</feature>
<dbReference type="PANTHER" id="PTHR12308:SF73">
    <property type="entry name" value="ANOCTAMIN"/>
    <property type="match status" value="1"/>
</dbReference>
<evidence type="ECO:0000256" key="3">
    <source>
        <dbReference type="ARBA" id="ARBA00022989"/>
    </source>
</evidence>
<feature type="compositionally biased region" description="Polar residues" evidence="5">
    <location>
        <begin position="406"/>
        <end position="416"/>
    </location>
</feature>
<comment type="subcellular location">
    <subcellularLocation>
        <location evidence="1">Membrane</location>
        <topology evidence="1">Multi-pass membrane protein</topology>
    </subcellularLocation>
</comment>
<name>A0ABD3MFG4_9STRA</name>
<feature type="region of interest" description="Disordered" evidence="5">
    <location>
        <begin position="1010"/>
        <end position="1042"/>
    </location>
</feature>
<feature type="compositionally biased region" description="Polar residues" evidence="5">
    <location>
        <begin position="1021"/>
        <end position="1032"/>
    </location>
</feature>
<feature type="compositionally biased region" description="Polar residues" evidence="5">
    <location>
        <begin position="1736"/>
        <end position="1776"/>
    </location>
</feature>
<feature type="region of interest" description="Disordered" evidence="5">
    <location>
        <begin position="1"/>
        <end position="60"/>
    </location>
</feature>
<feature type="transmembrane region" description="Helical" evidence="6">
    <location>
        <begin position="1535"/>
        <end position="1555"/>
    </location>
</feature>
<feature type="compositionally biased region" description="Low complexity" evidence="5">
    <location>
        <begin position="470"/>
        <end position="480"/>
    </location>
</feature>
<feature type="transmembrane region" description="Helical" evidence="6">
    <location>
        <begin position="1440"/>
        <end position="1466"/>
    </location>
</feature>
<evidence type="ECO:0000256" key="2">
    <source>
        <dbReference type="ARBA" id="ARBA00022692"/>
    </source>
</evidence>
<evidence type="ECO:0000313" key="9">
    <source>
        <dbReference type="Proteomes" id="UP001530293"/>
    </source>
</evidence>
<dbReference type="Proteomes" id="UP001530293">
    <property type="component" value="Unassembled WGS sequence"/>
</dbReference>
<feature type="transmembrane region" description="Helical" evidence="6">
    <location>
        <begin position="1500"/>
        <end position="1523"/>
    </location>
</feature>
<dbReference type="Pfam" id="PF04547">
    <property type="entry name" value="Anoctamin"/>
    <property type="match status" value="1"/>
</dbReference>
<organism evidence="8 9">
    <name type="scientific">Discostella pseudostelligera</name>
    <dbReference type="NCBI Taxonomy" id="259834"/>
    <lineage>
        <taxon>Eukaryota</taxon>
        <taxon>Sar</taxon>
        <taxon>Stramenopiles</taxon>
        <taxon>Ochrophyta</taxon>
        <taxon>Bacillariophyta</taxon>
        <taxon>Coscinodiscophyceae</taxon>
        <taxon>Thalassiosirophycidae</taxon>
        <taxon>Stephanodiscales</taxon>
        <taxon>Stephanodiscaceae</taxon>
        <taxon>Discostella</taxon>
    </lineage>
</organism>
<feature type="region of interest" description="Disordered" evidence="5">
    <location>
        <begin position="316"/>
        <end position="433"/>
    </location>
</feature>
<dbReference type="InterPro" id="IPR007632">
    <property type="entry name" value="Anoctamin"/>
</dbReference>
<feature type="region of interest" description="Disordered" evidence="5">
    <location>
        <begin position="1788"/>
        <end position="1807"/>
    </location>
</feature>
<evidence type="ECO:0000259" key="7">
    <source>
        <dbReference type="Pfam" id="PF04547"/>
    </source>
</evidence>
<feature type="domain" description="Anoctamin transmembrane" evidence="7">
    <location>
        <begin position="1066"/>
        <end position="1572"/>
    </location>
</feature>
<feature type="compositionally biased region" description="Basic residues" evidence="5">
    <location>
        <begin position="1"/>
        <end position="10"/>
    </location>
</feature>